<dbReference type="PANTHER" id="PTHR10997">
    <property type="entry name" value="IMPORTIN-7, 8, 11"/>
    <property type="match status" value="1"/>
</dbReference>
<protein>
    <submittedName>
        <fullName evidence="2">Importin 11</fullName>
    </submittedName>
</protein>
<dbReference type="InterPro" id="IPR016024">
    <property type="entry name" value="ARM-type_fold"/>
</dbReference>
<accession>R4XG32</accession>
<dbReference type="EMBL" id="CAHR02000081">
    <property type="protein sequence ID" value="CCG82344.1"/>
    <property type="molecule type" value="Genomic_DNA"/>
</dbReference>
<dbReference type="Proteomes" id="UP000013776">
    <property type="component" value="Unassembled WGS sequence"/>
</dbReference>
<dbReference type="Gene3D" id="1.25.10.10">
    <property type="entry name" value="Leucine-rich Repeat Variant"/>
    <property type="match status" value="1"/>
</dbReference>
<dbReference type="OrthoDB" id="361693at2759"/>
<dbReference type="InterPro" id="IPR011989">
    <property type="entry name" value="ARM-like"/>
</dbReference>
<dbReference type="GO" id="GO:0005635">
    <property type="term" value="C:nuclear envelope"/>
    <property type="evidence" value="ECO:0007669"/>
    <property type="project" value="TreeGrafter"/>
</dbReference>
<dbReference type="GO" id="GO:0005829">
    <property type="term" value="C:cytosol"/>
    <property type="evidence" value="ECO:0007669"/>
    <property type="project" value="TreeGrafter"/>
</dbReference>
<evidence type="ECO:0000313" key="3">
    <source>
        <dbReference type="Proteomes" id="UP000013776"/>
    </source>
</evidence>
<organism evidence="2 3">
    <name type="scientific">Taphrina deformans (strain PYCC 5710 / ATCC 11124 / CBS 356.35 / IMI 108563 / JCM 9778 / NBRC 8474)</name>
    <name type="common">Peach leaf curl fungus</name>
    <name type="synonym">Lalaria deformans</name>
    <dbReference type="NCBI Taxonomy" id="1097556"/>
    <lineage>
        <taxon>Eukaryota</taxon>
        <taxon>Fungi</taxon>
        <taxon>Dikarya</taxon>
        <taxon>Ascomycota</taxon>
        <taxon>Taphrinomycotina</taxon>
        <taxon>Taphrinomycetes</taxon>
        <taxon>Taphrinales</taxon>
        <taxon>Taphrinaceae</taxon>
        <taxon>Taphrina</taxon>
    </lineage>
</organism>
<name>R4XG32_TAPDE</name>
<comment type="caution">
    <text evidence="2">The sequence shown here is derived from an EMBL/GenBank/DDBJ whole genome shotgun (WGS) entry which is preliminary data.</text>
</comment>
<dbReference type="Pfam" id="PF25758">
    <property type="entry name" value="TPR_IPO11"/>
    <property type="match status" value="1"/>
</dbReference>
<dbReference type="AlphaFoldDB" id="R4XG32"/>
<dbReference type="eggNOG" id="KOG1993">
    <property type="taxonomic scope" value="Eukaryota"/>
</dbReference>
<reference evidence="2 3" key="1">
    <citation type="journal article" date="2013" name="MBio">
        <title>Genome sequencing of the plant pathogen Taphrina deformans, the causal agent of peach leaf curl.</title>
        <authorList>
            <person name="Cisse O.H."/>
            <person name="Almeida J.M.G.C.F."/>
            <person name="Fonseca A."/>
            <person name="Kumar A.A."/>
            <person name="Salojaervi J."/>
            <person name="Overmyer K."/>
            <person name="Hauser P.M."/>
            <person name="Pagni M."/>
        </authorList>
    </citation>
    <scope>NUCLEOTIDE SEQUENCE [LARGE SCALE GENOMIC DNA]</scope>
    <source>
        <strain evidence="3">PYCC 5710 / ATCC 11124 / CBS 356.35 / IMI 108563 / JCM 9778 / NBRC 8474</strain>
    </source>
</reference>
<dbReference type="STRING" id="1097556.R4XG32"/>
<evidence type="ECO:0000313" key="2">
    <source>
        <dbReference type="EMBL" id="CCG82344.1"/>
    </source>
</evidence>
<dbReference type="GO" id="GO:0006606">
    <property type="term" value="P:protein import into nucleus"/>
    <property type="evidence" value="ECO:0007669"/>
    <property type="project" value="TreeGrafter"/>
</dbReference>
<dbReference type="PANTHER" id="PTHR10997:SF7">
    <property type="entry name" value="IMPORTIN-11"/>
    <property type="match status" value="1"/>
</dbReference>
<evidence type="ECO:0000259" key="1">
    <source>
        <dbReference type="Pfam" id="PF25758"/>
    </source>
</evidence>
<feature type="domain" description="Importin-7/11-like TPR repeats" evidence="1">
    <location>
        <begin position="473"/>
        <end position="786"/>
    </location>
</feature>
<gene>
    <name evidence="2" type="ORF">TAPDE_002286</name>
</gene>
<keyword evidence="3" id="KW-1185">Reference proteome</keyword>
<dbReference type="InterPro" id="IPR058669">
    <property type="entry name" value="TPR_IPO7/11-like"/>
</dbReference>
<sequence>MCSQRIVSAREIFQLVAPSLLQFVSNVYDTYSSRWLTNTSWTVLDLKLSDLALKIARRLICYGFVSPYKNSDCRQVFVLLSSQVGTMWKMFSEAEARAQPAKRSLDEETMVAKHLLHAGKFYLELSSNSMESYAINHSFVLMPGSIELVKTYWGICTSAASSLQADIQKVVIQGLILMKQCVKLTSTPEMHLKLMKDSERDEMVKSLELLANDLFSKESLIWILECLVTLFLVLQPDDLESWEEDSEAWMNSQDEAHWEFHMRSCAERVFLDFFAQFKGTLVTPFLQVLANTLPARSGPDLQLKEAMYNAVGIAAPHLHDAIHFDQFLEQLSREIQDNSASPIFKRRILILISQWVNVACSEERLPLVYNIVGTQMRGQSGLSLAAAFTVGKIIDSWEWNSAQFEPYAKDYITSLTGCLAFAVAVESKLKLISSIGLIFERMGHFVAESLREVLEQIPREWDKCDDEHLLRVALLGLLTRLVLSQRGRSSHSYVIALPLIHYSTNPANFEHVYLVDEALELWLAVLQNADRPDEHILGLLPILGQENMLLSATDTLKTVLLIIESYLLLFEESERSIQTLQSLLHAMVIMLPELSKNAQCHFTRVLDLGARILRSNCLTKTDIRTISEYLFRETMDIQTEASICCLLSQLIITDARGTIEIWCTHPQGDMTQPILEKLFGLFDNIGHPKHRKLFVMAMTALTEQRHIAFQDPSILASLGNVWSDVLAEVQANAGCDLVYWTEDLSQLEDMDVESTEHKRRELLTQADPVNTTKLKDYIRAHLSYVDLDSIGVDIASFLA</sequence>
<proteinExistence type="predicted"/>
<dbReference type="SUPFAM" id="SSF48371">
    <property type="entry name" value="ARM repeat"/>
    <property type="match status" value="1"/>
</dbReference>